<accession>A0A3B6VBF6</accession>
<organism evidence="1 2">
    <name type="scientific">Brachyspira hyodysenteriae (strain ATCC 49526 / WA1)</name>
    <dbReference type="NCBI Taxonomy" id="565034"/>
    <lineage>
        <taxon>Bacteria</taxon>
        <taxon>Pseudomonadati</taxon>
        <taxon>Spirochaetota</taxon>
        <taxon>Spirochaetia</taxon>
        <taxon>Brachyspirales</taxon>
        <taxon>Brachyspiraceae</taxon>
        <taxon>Brachyspira</taxon>
    </lineage>
</organism>
<dbReference type="SUPFAM" id="SSF52172">
    <property type="entry name" value="CheY-like"/>
    <property type="match status" value="1"/>
</dbReference>
<proteinExistence type="predicted"/>
<dbReference type="KEGG" id="bhy:BHWA1_01403"/>
<keyword evidence="2" id="KW-1185">Reference proteome</keyword>
<reference evidence="1 2" key="1">
    <citation type="journal article" date="2009" name="PLoS ONE">
        <title>Genome sequence of the pathogenic intestinal spirochete Brachyspira hyodysenteriae reveals adaptations to its lifestyle in the porcine large intestine.</title>
        <authorList>
            <person name="Bellgard M.I."/>
            <person name="Wanchanthuek P."/>
            <person name="La T."/>
            <person name="Ryan K."/>
            <person name="Moolhuijzen P."/>
            <person name="Albertyn Z."/>
            <person name="Shaban B."/>
            <person name="Motro Y."/>
            <person name="Dunn D.S."/>
            <person name="Schibeci D."/>
            <person name="Hunter A."/>
            <person name="Barrero R."/>
            <person name="Phillips N.D."/>
            <person name="Hampson D.J."/>
        </authorList>
    </citation>
    <scope>NUCLEOTIDE SEQUENCE [LARGE SCALE GENOMIC DNA]</scope>
    <source>
        <strain evidence="2">ATCC 49526 / WA1</strain>
    </source>
</reference>
<evidence type="ECO:0000313" key="2">
    <source>
        <dbReference type="Proteomes" id="UP000001803"/>
    </source>
</evidence>
<dbReference type="Proteomes" id="UP000001803">
    <property type="component" value="Chromosome"/>
</dbReference>
<name>A0A3B6VBF6_BRAHW</name>
<dbReference type="InterPro" id="IPR011006">
    <property type="entry name" value="CheY-like_superfamily"/>
</dbReference>
<evidence type="ECO:0000313" key="1">
    <source>
        <dbReference type="EMBL" id="ACN83877.1"/>
    </source>
</evidence>
<dbReference type="STRING" id="565034.BHWA1_01403"/>
<dbReference type="Gene3D" id="3.40.50.2300">
    <property type="match status" value="1"/>
</dbReference>
<protein>
    <submittedName>
        <fullName evidence="1">Response regulator</fullName>
    </submittedName>
</protein>
<sequence>MSVPMNYSAIIIDDDNNRLNKVKATLESSSIKVFIAENLYELISKIYKYSVKILVFNPNLVWINVIEFITELKKLPNYDEFTIFFLYEDIDIDLEREAKKHNIICMKYPLHINKLITKIESL</sequence>
<gene>
    <name evidence="1" type="primary">cheY1</name>
    <name evidence="1" type="ordered locus">BHWA1_01403</name>
</gene>
<dbReference type="AlphaFoldDB" id="A0A3B6VBF6"/>
<dbReference type="EMBL" id="CP001357">
    <property type="protein sequence ID" value="ACN83877.1"/>
    <property type="molecule type" value="Genomic_DNA"/>
</dbReference>